<proteinExistence type="inferred from homology"/>
<name>A0ABV3Z204_9PROT</name>
<evidence type="ECO:0000256" key="1">
    <source>
        <dbReference type="ARBA" id="ARBA00010699"/>
    </source>
</evidence>
<evidence type="ECO:0000313" key="9">
    <source>
        <dbReference type="Proteomes" id="UP001560685"/>
    </source>
</evidence>
<dbReference type="InterPro" id="IPR005793">
    <property type="entry name" value="Formyl_trans_C"/>
</dbReference>
<dbReference type="RefSeq" id="WP_369312749.1">
    <property type="nucleotide sequence ID" value="NZ_JBEHZE010000001.1"/>
</dbReference>
<comment type="caution">
    <text evidence="8">The sequence shown here is derived from an EMBL/GenBank/DDBJ whole genome shotgun (WGS) entry which is preliminary data.</text>
</comment>
<dbReference type="GO" id="GO:0004479">
    <property type="term" value="F:methionyl-tRNA formyltransferase activity"/>
    <property type="evidence" value="ECO:0007669"/>
    <property type="project" value="UniProtKB-EC"/>
</dbReference>
<dbReference type="Proteomes" id="UP001560685">
    <property type="component" value="Unassembled WGS sequence"/>
</dbReference>
<accession>A0ABV3Z204</accession>
<reference evidence="8 9" key="1">
    <citation type="submission" date="2024-05" db="EMBL/GenBank/DDBJ databases">
        <title>Three bacterial strains, DH-69, EH-24, and ECK-19 isolated from coastal sediments.</title>
        <authorList>
            <person name="Ye Y.-Q."/>
            <person name="Du Z.-J."/>
        </authorList>
    </citation>
    <scope>NUCLEOTIDE SEQUENCE [LARGE SCALE GENOMIC DNA]</scope>
    <source>
        <strain evidence="8 9">ECK-19</strain>
    </source>
</reference>
<keyword evidence="3 5" id="KW-0808">Transferase</keyword>
<evidence type="ECO:0000256" key="3">
    <source>
        <dbReference type="ARBA" id="ARBA00022679"/>
    </source>
</evidence>
<evidence type="ECO:0000259" key="7">
    <source>
        <dbReference type="Pfam" id="PF02911"/>
    </source>
</evidence>
<evidence type="ECO:0000256" key="4">
    <source>
        <dbReference type="ARBA" id="ARBA00022917"/>
    </source>
</evidence>
<feature type="domain" description="Formyl transferase C-terminal" evidence="7">
    <location>
        <begin position="203"/>
        <end position="298"/>
    </location>
</feature>
<dbReference type="Gene3D" id="3.40.50.12230">
    <property type="match status" value="1"/>
</dbReference>
<dbReference type="SUPFAM" id="SSF50486">
    <property type="entry name" value="FMT C-terminal domain-like"/>
    <property type="match status" value="1"/>
</dbReference>
<evidence type="ECO:0000259" key="6">
    <source>
        <dbReference type="Pfam" id="PF00551"/>
    </source>
</evidence>
<dbReference type="Pfam" id="PF02911">
    <property type="entry name" value="Formyl_trans_C"/>
    <property type="match status" value="1"/>
</dbReference>
<keyword evidence="4 5" id="KW-0648">Protein biosynthesis</keyword>
<feature type="domain" description="Formyl transferase N-terminal" evidence="6">
    <location>
        <begin position="1"/>
        <end position="179"/>
    </location>
</feature>
<dbReference type="PANTHER" id="PTHR11138:SF5">
    <property type="entry name" value="METHIONYL-TRNA FORMYLTRANSFERASE, MITOCHONDRIAL"/>
    <property type="match status" value="1"/>
</dbReference>
<dbReference type="SUPFAM" id="SSF53328">
    <property type="entry name" value="Formyltransferase"/>
    <property type="match status" value="1"/>
</dbReference>
<evidence type="ECO:0000313" key="8">
    <source>
        <dbReference type="EMBL" id="MEX6632815.1"/>
    </source>
</evidence>
<dbReference type="InterPro" id="IPR005794">
    <property type="entry name" value="Fmt"/>
</dbReference>
<evidence type="ECO:0000256" key="2">
    <source>
        <dbReference type="ARBA" id="ARBA00012261"/>
    </source>
</evidence>
<dbReference type="HAMAP" id="MF_00182">
    <property type="entry name" value="Formyl_trans"/>
    <property type="match status" value="1"/>
</dbReference>
<dbReference type="Pfam" id="PF00551">
    <property type="entry name" value="Formyl_trans_N"/>
    <property type="match status" value="1"/>
</dbReference>
<dbReference type="EMBL" id="JBEHZE010000001">
    <property type="protein sequence ID" value="MEX6632815.1"/>
    <property type="molecule type" value="Genomic_DNA"/>
</dbReference>
<dbReference type="InterPro" id="IPR011034">
    <property type="entry name" value="Formyl_transferase-like_C_sf"/>
</dbReference>
<gene>
    <name evidence="5 8" type="primary">fmt</name>
    <name evidence="8" type="ORF">ABFZ84_04575</name>
</gene>
<organism evidence="8 9">
    <name type="scientific">Hyphococcus lacteus</name>
    <dbReference type="NCBI Taxonomy" id="3143536"/>
    <lineage>
        <taxon>Bacteria</taxon>
        <taxon>Pseudomonadati</taxon>
        <taxon>Pseudomonadota</taxon>
        <taxon>Alphaproteobacteria</taxon>
        <taxon>Parvularculales</taxon>
        <taxon>Parvularculaceae</taxon>
        <taxon>Hyphococcus</taxon>
    </lineage>
</organism>
<dbReference type="InterPro" id="IPR036477">
    <property type="entry name" value="Formyl_transf_N_sf"/>
</dbReference>
<comment type="catalytic activity">
    <reaction evidence="5">
        <text>L-methionyl-tRNA(fMet) + (6R)-10-formyltetrahydrofolate = N-formyl-L-methionyl-tRNA(fMet) + (6S)-5,6,7,8-tetrahydrofolate + H(+)</text>
        <dbReference type="Rhea" id="RHEA:24380"/>
        <dbReference type="Rhea" id="RHEA-COMP:9952"/>
        <dbReference type="Rhea" id="RHEA-COMP:9953"/>
        <dbReference type="ChEBI" id="CHEBI:15378"/>
        <dbReference type="ChEBI" id="CHEBI:57453"/>
        <dbReference type="ChEBI" id="CHEBI:78530"/>
        <dbReference type="ChEBI" id="CHEBI:78844"/>
        <dbReference type="ChEBI" id="CHEBI:195366"/>
        <dbReference type="EC" id="2.1.2.9"/>
    </reaction>
</comment>
<dbReference type="CDD" id="cd08646">
    <property type="entry name" value="FMT_core_Met-tRNA-FMT_N"/>
    <property type="match status" value="1"/>
</dbReference>
<dbReference type="PANTHER" id="PTHR11138">
    <property type="entry name" value="METHIONYL-TRNA FORMYLTRANSFERASE"/>
    <property type="match status" value="1"/>
</dbReference>
<comment type="function">
    <text evidence="5">Attaches a formyl group to the free amino group of methionyl-tRNA(fMet). The formyl group appears to play a dual role in the initiator identity of N-formylmethionyl-tRNA by promoting its recognition by IF2 and preventing the misappropriation of this tRNA by the elongation apparatus.</text>
</comment>
<keyword evidence="9" id="KW-1185">Reference proteome</keyword>
<dbReference type="InterPro" id="IPR041711">
    <property type="entry name" value="Met-tRNA-FMT_N"/>
</dbReference>
<feature type="binding site" evidence="5">
    <location>
        <begin position="109"/>
        <end position="112"/>
    </location>
    <ligand>
        <name>(6S)-5,6,7,8-tetrahydrofolate</name>
        <dbReference type="ChEBI" id="CHEBI:57453"/>
    </ligand>
</feature>
<dbReference type="InterPro" id="IPR002376">
    <property type="entry name" value="Formyl_transf_N"/>
</dbReference>
<evidence type="ECO:0000256" key="5">
    <source>
        <dbReference type="HAMAP-Rule" id="MF_00182"/>
    </source>
</evidence>
<comment type="similarity">
    <text evidence="1 5">Belongs to the Fmt family.</text>
</comment>
<dbReference type="CDD" id="cd08704">
    <property type="entry name" value="Met_tRNA_FMT_C"/>
    <property type="match status" value="1"/>
</dbReference>
<dbReference type="EC" id="2.1.2.9" evidence="2 5"/>
<dbReference type="InterPro" id="IPR044135">
    <property type="entry name" value="Met-tRNA-FMT_C"/>
</dbReference>
<dbReference type="NCBIfam" id="TIGR00460">
    <property type="entry name" value="fmt"/>
    <property type="match status" value="1"/>
</dbReference>
<protein>
    <recommendedName>
        <fullName evidence="2 5">Methionyl-tRNA formyltransferase</fullName>
        <ecNumber evidence="2 5">2.1.2.9</ecNumber>
    </recommendedName>
</protein>
<sequence>MRLAFMGTPEFSVPVLAELVAAGHDVAAVYTRPPQPCGRGQKRRPSPVEEFARGLGIEVRTPKSLKSTEEHQAFLALDLDVAIVVAYGLILPQAILDAPTHGCLNLHASLLPRWRGAAPIQRAIMAGDQTTGVQVMQMEAGLDTGPVLLSETVLIGAEDTAGTLYNKLAAVAAQLGPRALAALARGALGAVSQAEDGVTYAEKISSQEARIDWQRSAKEVDQHIRGLAPFPGAWFEVDGARVKVLLSGLTDGAGTPGDVLDSGDVVTVACGDGAVALKTLQKSGKRAQTAEEFLRGFNLEKGARLS</sequence>